<comment type="similarity">
    <text evidence="1">Belongs to the teashirt C2H2-type zinc-finger protein family.</text>
</comment>
<keyword evidence="3" id="KW-0678">Repressor</keyword>
<evidence type="ECO:0000256" key="1">
    <source>
        <dbReference type="ARBA" id="ARBA00007158"/>
    </source>
</evidence>
<evidence type="ECO:0000256" key="9">
    <source>
        <dbReference type="ARBA" id="ARBA00023125"/>
    </source>
</evidence>
<dbReference type="SMART" id="SM00355">
    <property type="entry name" value="ZnF_C2H2"/>
    <property type="match status" value="1"/>
</dbReference>
<feature type="compositionally biased region" description="Low complexity" evidence="12">
    <location>
        <begin position="293"/>
        <end position="342"/>
    </location>
</feature>
<keyword evidence="10" id="KW-0804">Transcription</keyword>
<dbReference type="GO" id="GO:0008270">
    <property type="term" value="F:zinc ion binding"/>
    <property type="evidence" value="ECO:0007669"/>
    <property type="project" value="UniProtKB-KW"/>
</dbReference>
<feature type="compositionally biased region" description="Polar residues" evidence="12">
    <location>
        <begin position="217"/>
        <end position="241"/>
    </location>
</feature>
<dbReference type="GO" id="GO:0000981">
    <property type="term" value="F:DNA-binding transcription factor activity, RNA polymerase II-specific"/>
    <property type="evidence" value="ECO:0007669"/>
    <property type="project" value="TreeGrafter"/>
</dbReference>
<feature type="region of interest" description="Disordered" evidence="12">
    <location>
        <begin position="39"/>
        <end position="155"/>
    </location>
</feature>
<feature type="compositionally biased region" description="Basic and acidic residues" evidence="12">
    <location>
        <begin position="359"/>
        <end position="384"/>
    </location>
</feature>
<dbReference type="AlphaFoldDB" id="A0A6G1SCD0"/>
<proteinExistence type="inferred from homology"/>
<feature type="compositionally biased region" description="Basic and acidic residues" evidence="12">
    <location>
        <begin position="255"/>
        <end position="264"/>
    </location>
</feature>
<evidence type="ECO:0000256" key="10">
    <source>
        <dbReference type="ARBA" id="ARBA00023163"/>
    </source>
</evidence>
<feature type="compositionally biased region" description="Polar residues" evidence="12">
    <location>
        <begin position="132"/>
        <end position="151"/>
    </location>
</feature>
<accession>A0A6G1SCD0</accession>
<dbReference type="InterPro" id="IPR013087">
    <property type="entry name" value="Znf_C2H2_type"/>
</dbReference>
<keyword evidence="9" id="KW-0238">DNA-binding</keyword>
<dbReference type="GO" id="GO:0003677">
    <property type="term" value="F:DNA binding"/>
    <property type="evidence" value="ECO:0007669"/>
    <property type="project" value="UniProtKB-KW"/>
</dbReference>
<keyword evidence="4" id="KW-0479">Metal-binding</keyword>
<organism evidence="14">
    <name type="scientific">Aceria tosichella</name>
    <name type="common">wheat curl mite</name>
    <dbReference type="NCBI Taxonomy" id="561515"/>
    <lineage>
        <taxon>Eukaryota</taxon>
        <taxon>Metazoa</taxon>
        <taxon>Ecdysozoa</taxon>
        <taxon>Arthropoda</taxon>
        <taxon>Chelicerata</taxon>
        <taxon>Arachnida</taxon>
        <taxon>Acari</taxon>
        <taxon>Acariformes</taxon>
        <taxon>Trombidiformes</taxon>
        <taxon>Prostigmata</taxon>
        <taxon>Eupodina</taxon>
        <taxon>Eriophyoidea</taxon>
        <taxon>Eriophyidae</taxon>
        <taxon>Eriophyinae</taxon>
        <taxon>Aceriini</taxon>
        <taxon>Aceria</taxon>
    </lineage>
</organism>
<evidence type="ECO:0000313" key="14">
    <source>
        <dbReference type="EMBL" id="MDE48058.1"/>
    </source>
</evidence>
<keyword evidence="6" id="KW-0863">Zinc-finger</keyword>
<keyword evidence="7" id="KW-0862">Zinc</keyword>
<keyword evidence="2" id="KW-0217">Developmental protein</keyword>
<reference evidence="14" key="1">
    <citation type="submission" date="2018-10" db="EMBL/GenBank/DDBJ databases">
        <title>Transcriptome assembly of Aceria tosichella (Wheat curl mite) Type 2.</title>
        <authorList>
            <person name="Scully E.D."/>
            <person name="Geib S.M."/>
            <person name="Palmer N.A."/>
            <person name="Gupta A.K."/>
            <person name="Sarath G."/>
            <person name="Tatineni S."/>
        </authorList>
    </citation>
    <scope>NUCLEOTIDE SEQUENCE</scope>
    <source>
        <strain evidence="14">LincolnNE</strain>
    </source>
</reference>
<dbReference type="InterPro" id="IPR027008">
    <property type="entry name" value="Teashirt_fam"/>
</dbReference>
<dbReference type="PANTHER" id="PTHR12487:SF7">
    <property type="entry name" value="PROTEIN TEASHIRT-RELATED"/>
    <property type="match status" value="1"/>
</dbReference>
<evidence type="ECO:0000256" key="4">
    <source>
        <dbReference type="ARBA" id="ARBA00022723"/>
    </source>
</evidence>
<keyword evidence="8" id="KW-0805">Transcription regulation</keyword>
<dbReference type="PROSITE" id="PS00028">
    <property type="entry name" value="ZINC_FINGER_C2H2_1"/>
    <property type="match status" value="1"/>
</dbReference>
<evidence type="ECO:0000256" key="5">
    <source>
        <dbReference type="ARBA" id="ARBA00022737"/>
    </source>
</evidence>
<feature type="compositionally biased region" description="Polar residues" evidence="12">
    <location>
        <begin position="62"/>
        <end position="71"/>
    </location>
</feature>
<dbReference type="GO" id="GO:0005634">
    <property type="term" value="C:nucleus"/>
    <property type="evidence" value="ECO:0007669"/>
    <property type="project" value="TreeGrafter"/>
</dbReference>
<feature type="compositionally biased region" description="Low complexity" evidence="12">
    <location>
        <begin position="94"/>
        <end position="107"/>
    </location>
</feature>
<evidence type="ECO:0000256" key="11">
    <source>
        <dbReference type="ARBA" id="ARBA00023242"/>
    </source>
</evidence>
<evidence type="ECO:0000259" key="13">
    <source>
        <dbReference type="PROSITE" id="PS00028"/>
    </source>
</evidence>
<evidence type="ECO:0000256" key="6">
    <source>
        <dbReference type="ARBA" id="ARBA00022771"/>
    </source>
</evidence>
<keyword evidence="5" id="KW-0677">Repeat</keyword>
<protein>
    <submittedName>
        <fullName evidence="14">Protein tiptop</fullName>
    </submittedName>
</protein>
<sequence>MNDQQLQQIFQIQQAIAAAATAAMINTLLNPQQNAANPVNQNALTESPTTPNTDYQEHDPQDNNNQTTPTPAITDLPHHHHHHNNHQRQDNQVAASIAAASAAATSSNMMIPQASSQSPNNHSNKKLKRHNQAPQAFSRQHNSPSSSSAFLPNNVGLPRKLVRGQDVWLGRGAEQTRQILKCMWCNQSFRTLAEMTQHMKITQHYTNIISQEQITSWKQPEGSDNVSSGGRQQSKQSISSKNLDEFHENTSPSEKSIDSEREDSFSNDDEPTPPPPPPPQQRQSRMKTRPERTTSNSNNSSKNMSINNNSTTTATMPTTATNTITNNNSNNTNESSNNTKSTEQQATDLETNDDQETNDENKCKRESTSREGSQDNNDECDKPVNIKKRPREDDSDADASTTNTDISVKQDPDAPKEGGGGGNGDPLSALETMVEKSFDPRMRPGMASGGILQRLGIDEEVCPPWQHINYANWYAAAAYGHPMAAALLAAGINLQNGIKLSKNMAPKKNDD</sequence>
<gene>
    <name evidence="14" type="primary">tio_0</name>
    <name evidence="14" type="ORF">g.10363</name>
</gene>
<evidence type="ECO:0000256" key="12">
    <source>
        <dbReference type="SAM" id="MobiDB-lite"/>
    </source>
</evidence>
<dbReference type="PANTHER" id="PTHR12487">
    <property type="entry name" value="TEASHIRT-RELATED"/>
    <property type="match status" value="1"/>
</dbReference>
<dbReference type="EMBL" id="GGYP01003287">
    <property type="protein sequence ID" value="MDE48058.1"/>
    <property type="molecule type" value="Transcribed_RNA"/>
</dbReference>
<feature type="compositionally biased region" description="Polar residues" evidence="12">
    <location>
        <begin position="108"/>
        <end position="122"/>
    </location>
</feature>
<feature type="domain" description="C2H2-type" evidence="13">
    <location>
        <begin position="182"/>
        <end position="204"/>
    </location>
</feature>
<evidence type="ECO:0000256" key="7">
    <source>
        <dbReference type="ARBA" id="ARBA00022833"/>
    </source>
</evidence>
<name>A0A6G1SCD0_9ACAR</name>
<feature type="region of interest" description="Disordered" evidence="12">
    <location>
        <begin position="217"/>
        <end position="428"/>
    </location>
</feature>
<evidence type="ECO:0000256" key="2">
    <source>
        <dbReference type="ARBA" id="ARBA00022473"/>
    </source>
</evidence>
<keyword evidence="11" id="KW-0539">Nucleus</keyword>
<evidence type="ECO:0000256" key="8">
    <source>
        <dbReference type="ARBA" id="ARBA00023015"/>
    </source>
</evidence>
<evidence type="ECO:0000256" key="3">
    <source>
        <dbReference type="ARBA" id="ARBA00022491"/>
    </source>
</evidence>
<feature type="compositionally biased region" description="Polar residues" evidence="12">
    <location>
        <begin position="44"/>
        <end position="54"/>
    </location>
</feature>